<evidence type="ECO:0000313" key="1">
    <source>
        <dbReference type="EMBL" id="RHY27168.1"/>
    </source>
</evidence>
<evidence type="ECO:0000313" key="2">
    <source>
        <dbReference type="Proteomes" id="UP000285060"/>
    </source>
</evidence>
<protein>
    <submittedName>
        <fullName evidence="1">Uncharacterized protein</fullName>
    </submittedName>
</protein>
<name>A0A3R6YVT5_9STRA</name>
<dbReference type="AlphaFoldDB" id="A0A3R6YVT5"/>
<comment type="caution">
    <text evidence="1">The sequence shown here is derived from an EMBL/GenBank/DDBJ whole genome shotgun (WGS) entry which is preliminary data.</text>
</comment>
<dbReference type="Proteomes" id="UP000285060">
    <property type="component" value="Unassembled WGS sequence"/>
</dbReference>
<dbReference type="EMBL" id="QUSY01000826">
    <property type="protein sequence ID" value="RHY27168.1"/>
    <property type="molecule type" value="Genomic_DNA"/>
</dbReference>
<proteinExistence type="predicted"/>
<organism evidence="1 2">
    <name type="scientific">Aphanomyces invadans</name>
    <dbReference type="NCBI Taxonomy" id="157072"/>
    <lineage>
        <taxon>Eukaryota</taxon>
        <taxon>Sar</taxon>
        <taxon>Stramenopiles</taxon>
        <taxon>Oomycota</taxon>
        <taxon>Saprolegniomycetes</taxon>
        <taxon>Saprolegniales</taxon>
        <taxon>Verrucalvaceae</taxon>
        <taxon>Aphanomyces</taxon>
    </lineage>
</organism>
<gene>
    <name evidence="1" type="ORF">DYB32_006995</name>
</gene>
<reference evidence="1 2" key="1">
    <citation type="submission" date="2018-08" db="EMBL/GenBank/DDBJ databases">
        <title>Aphanomyces genome sequencing and annotation.</title>
        <authorList>
            <person name="Minardi D."/>
            <person name="Oidtmann B."/>
            <person name="Van Der Giezen M."/>
            <person name="Studholme D.J."/>
        </authorList>
    </citation>
    <scope>NUCLEOTIDE SEQUENCE [LARGE SCALE GENOMIC DNA]</scope>
    <source>
        <strain evidence="1 2">NJM0002</strain>
    </source>
</reference>
<sequence length="80" mass="8628">MFGSRETHRGLPLWISRTLVMPTTPSVTWTERICWGSGCACNSLAAVFEKVGRMTGIATTTDAAVSTETVAATLLLLVRQ</sequence>
<keyword evidence="2" id="KW-1185">Reference proteome</keyword>
<accession>A0A3R6YVT5</accession>